<dbReference type="Proteomes" id="UP001057580">
    <property type="component" value="Chromosome"/>
</dbReference>
<protein>
    <submittedName>
        <fullName evidence="10">Aminopeptidase</fullName>
    </submittedName>
</protein>
<evidence type="ECO:0000256" key="2">
    <source>
        <dbReference type="ARBA" id="ARBA00001946"/>
    </source>
</evidence>
<evidence type="ECO:0000256" key="8">
    <source>
        <dbReference type="ARBA" id="ARBA00022801"/>
    </source>
</evidence>
<evidence type="ECO:0000256" key="1">
    <source>
        <dbReference type="ARBA" id="ARBA00001941"/>
    </source>
</evidence>
<evidence type="ECO:0000256" key="5">
    <source>
        <dbReference type="ARBA" id="ARBA00022438"/>
    </source>
</evidence>
<sequence>MDERVSRHAEVLVEHCTGVERGDEVLIRAPSVAEDLVVALYERVGERGANATTWLRSPRAGRARARAMDADDFSTSEHRLAAMEATDVVILVQGARNRAAQCDVDPAKGSPASRARQPVLEARLDTRWVITQHPTAADAQAAERSTEAWRDTVYDAVDRDWAALRERQQRIADRLDATDEVRVSADGVDLTLDVSGMDAADDHATHNLPGGEVFTVPRLDGVDGEATFDVPVRRHGREVRNARLVFEDGRVVAHDAETGRAVLDELLATDEGASRVGELGFGTNRGITEATGRTLFDEKMGDTVHVALGDALPECVPEGVDTNESAVHVDLITDVGSGEVRFDGEVVQAGGAWWFEREA</sequence>
<evidence type="ECO:0000313" key="10">
    <source>
        <dbReference type="EMBL" id="UWM54750.1"/>
    </source>
</evidence>
<dbReference type="GO" id="GO:0004177">
    <property type="term" value="F:aminopeptidase activity"/>
    <property type="evidence" value="ECO:0007669"/>
    <property type="project" value="UniProtKB-KW"/>
</dbReference>
<dbReference type="Gene3D" id="3.40.1830.10">
    <property type="entry name" value="Thermophilic metalloprotease (M29)"/>
    <property type="match status" value="1"/>
</dbReference>
<dbReference type="Pfam" id="PF02073">
    <property type="entry name" value="Peptidase_M29"/>
    <property type="match status" value="1"/>
</dbReference>
<gene>
    <name evidence="10" type="ORF">N0B31_00370</name>
</gene>
<dbReference type="GO" id="GO:0008237">
    <property type="term" value="F:metallopeptidase activity"/>
    <property type="evidence" value="ECO:0007669"/>
    <property type="project" value="UniProtKB-KW"/>
</dbReference>
<dbReference type="SUPFAM" id="SSF144052">
    <property type="entry name" value="Thermophilic metalloprotease-like"/>
    <property type="match status" value="1"/>
</dbReference>
<dbReference type="GO" id="GO:0006508">
    <property type="term" value="P:proteolysis"/>
    <property type="evidence" value="ECO:0007669"/>
    <property type="project" value="UniProtKB-KW"/>
</dbReference>
<evidence type="ECO:0000256" key="9">
    <source>
        <dbReference type="ARBA" id="ARBA00023049"/>
    </source>
</evidence>
<dbReference type="InterPro" id="IPR035097">
    <property type="entry name" value="M29_N-terminal"/>
</dbReference>
<evidence type="ECO:0000313" key="11">
    <source>
        <dbReference type="Proteomes" id="UP001057580"/>
    </source>
</evidence>
<proteinExistence type="inferred from homology"/>
<comment type="cofactor">
    <cofactor evidence="3">
        <name>Zn(2+)</name>
        <dbReference type="ChEBI" id="CHEBI:29105"/>
    </cofactor>
</comment>
<comment type="similarity">
    <text evidence="4">Belongs to the peptidase M29 family.</text>
</comment>
<dbReference type="GeneID" id="74940830"/>
<dbReference type="RefSeq" id="WP_260593738.1">
    <property type="nucleotide sequence ID" value="NZ_CP104003.1"/>
</dbReference>
<keyword evidence="11" id="KW-1185">Reference proteome</keyword>
<evidence type="ECO:0000256" key="7">
    <source>
        <dbReference type="ARBA" id="ARBA00022723"/>
    </source>
</evidence>
<keyword evidence="8" id="KW-0378">Hydrolase</keyword>
<dbReference type="GO" id="GO:0046872">
    <property type="term" value="F:metal ion binding"/>
    <property type="evidence" value="ECO:0007669"/>
    <property type="project" value="UniProtKB-KW"/>
</dbReference>
<accession>A0A9E7U4W0</accession>
<organism evidence="10 11">
    <name type="scientific">Salinirubellus salinus</name>
    <dbReference type="NCBI Taxonomy" id="1364945"/>
    <lineage>
        <taxon>Archaea</taxon>
        <taxon>Methanobacteriati</taxon>
        <taxon>Methanobacteriota</taxon>
        <taxon>Stenosarchaea group</taxon>
        <taxon>Halobacteria</taxon>
        <taxon>Halobacteriales</taxon>
        <taxon>Natronomonadaceae</taxon>
        <taxon>Salinirubellus</taxon>
    </lineage>
</organism>
<comment type="cofactor">
    <cofactor evidence="1">
        <name>Co(2+)</name>
        <dbReference type="ChEBI" id="CHEBI:48828"/>
    </cofactor>
</comment>
<comment type="cofactor">
    <cofactor evidence="2">
        <name>Mg(2+)</name>
        <dbReference type="ChEBI" id="CHEBI:18420"/>
    </cofactor>
</comment>
<evidence type="ECO:0000256" key="3">
    <source>
        <dbReference type="ARBA" id="ARBA00001947"/>
    </source>
</evidence>
<keyword evidence="6" id="KW-0645">Protease</keyword>
<keyword evidence="5 10" id="KW-0031">Aminopeptidase</keyword>
<evidence type="ECO:0000256" key="6">
    <source>
        <dbReference type="ARBA" id="ARBA00022670"/>
    </source>
</evidence>
<dbReference type="PANTHER" id="PTHR34448:SF1">
    <property type="entry name" value="BLL6088 PROTEIN"/>
    <property type="match status" value="1"/>
</dbReference>
<reference evidence="10" key="1">
    <citation type="submission" date="2022-09" db="EMBL/GenBank/DDBJ databases">
        <title>Diverse halophilic archaea isolated from saline environments.</title>
        <authorList>
            <person name="Cui H.-L."/>
        </authorList>
    </citation>
    <scope>NUCLEOTIDE SEQUENCE</scope>
    <source>
        <strain evidence="10">ZS-35-S2</strain>
    </source>
</reference>
<dbReference type="PANTHER" id="PTHR34448">
    <property type="entry name" value="AMINOPEPTIDASE"/>
    <property type="match status" value="1"/>
</dbReference>
<dbReference type="AlphaFoldDB" id="A0A9E7U4W0"/>
<keyword evidence="7" id="KW-0479">Metal-binding</keyword>
<dbReference type="InterPro" id="IPR052170">
    <property type="entry name" value="M29_Exopeptidase"/>
</dbReference>
<dbReference type="InterPro" id="IPR000787">
    <property type="entry name" value="Peptidase_M29"/>
</dbReference>
<dbReference type="EMBL" id="CP104003">
    <property type="protein sequence ID" value="UWM54750.1"/>
    <property type="molecule type" value="Genomic_DNA"/>
</dbReference>
<keyword evidence="9" id="KW-0482">Metalloprotease</keyword>
<evidence type="ECO:0000256" key="4">
    <source>
        <dbReference type="ARBA" id="ARBA00008236"/>
    </source>
</evidence>
<dbReference type="KEGG" id="ssai:N0B31_00370"/>
<name>A0A9E7U4W0_9EURY</name>